<evidence type="ECO:0000313" key="2">
    <source>
        <dbReference type="Proteomes" id="UP000271889"/>
    </source>
</evidence>
<accession>A0A3P7MB29</accession>
<gene>
    <name evidence="1" type="ORF">CGOC_LOCUS8620</name>
</gene>
<dbReference type="OrthoDB" id="5793703at2759"/>
<dbReference type="Proteomes" id="UP000271889">
    <property type="component" value="Unassembled WGS sequence"/>
</dbReference>
<dbReference type="EMBL" id="UYRV01104518">
    <property type="protein sequence ID" value="VDN19638.1"/>
    <property type="molecule type" value="Genomic_DNA"/>
</dbReference>
<protein>
    <submittedName>
        <fullName evidence="1">Uncharacterized protein</fullName>
    </submittedName>
</protein>
<reference evidence="1 2" key="1">
    <citation type="submission" date="2018-11" db="EMBL/GenBank/DDBJ databases">
        <authorList>
            <consortium name="Pathogen Informatics"/>
        </authorList>
    </citation>
    <scope>NUCLEOTIDE SEQUENCE [LARGE SCALE GENOMIC DNA]</scope>
</reference>
<sequence>MNDIETGRVDIPNDPDAIIAYVKKTPELAKNVDDAMDLLMDNLSEVSPTTRDVFQKWWKRIFAAVSAPRAQVANQIARVISDFKTAYDKAPTTVKNDVAKKWPEAYNLLESDFAGNFAAAAKKFADGGLSMDVRILTADADYPPKAPKIKINNRASLFDDNLDFE</sequence>
<dbReference type="AlphaFoldDB" id="A0A3P7MB29"/>
<organism evidence="1 2">
    <name type="scientific">Cylicostephanus goldi</name>
    <name type="common">Nematode worm</name>
    <dbReference type="NCBI Taxonomy" id="71465"/>
    <lineage>
        <taxon>Eukaryota</taxon>
        <taxon>Metazoa</taxon>
        <taxon>Ecdysozoa</taxon>
        <taxon>Nematoda</taxon>
        <taxon>Chromadorea</taxon>
        <taxon>Rhabditida</taxon>
        <taxon>Rhabditina</taxon>
        <taxon>Rhabditomorpha</taxon>
        <taxon>Strongyloidea</taxon>
        <taxon>Strongylidae</taxon>
        <taxon>Cylicostephanus</taxon>
    </lineage>
</organism>
<name>A0A3P7MB29_CYLGO</name>
<evidence type="ECO:0000313" key="1">
    <source>
        <dbReference type="EMBL" id="VDN19638.1"/>
    </source>
</evidence>
<proteinExistence type="predicted"/>
<keyword evidence="2" id="KW-1185">Reference proteome</keyword>